<dbReference type="Proteomes" id="UP000292452">
    <property type="component" value="Unassembled WGS sequence"/>
</dbReference>
<name>A0A4Q9HV91_STRKA</name>
<evidence type="ECO:0000313" key="2">
    <source>
        <dbReference type="EMBL" id="TBO59093.1"/>
    </source>
</evidence>
<comment type="caution">
    <text evidence="2">The sequence shown here is derived from an EMBL/GenBank/DDBJ whole genome shotgun (WGS) entry which is preliminary data.</text>
</comment>
<feature type="region of interest" description="Disordered" evidence="1">
    <location>
        <begin position="29"/>
        <end position="56"/>
    </location>
</feature>
<organism evidence="2 3">
    <name type="scientific">Streptomyces kasugaensis</name>
    <dbReference type="NCBI Taxonomy" id="1946"/>
    <lineage>
        <taxon>Bacteria</taxon>
        <taxon>Bacillati</taxon>
        <taxon>Actinomycetota</taxon>
        <taxon>Actinomycetes</taxon>
        <taxon>Kitasatosporales</taxon>
        <taxon>Streptomycetaceae</taxon>
        <taxon>Streptomyces</taxon>
    </lineage>
</organism>
<dbReference type="AlphaFoldDB" id="A0A4Q9HV91"/>
<dbReference type="EMBL" id="SIXH01000098">
    <property type="protein sequence ID" value="TBO59093.1"/>
    <property type="molecule type" value="Genomic_DNA"/>
</dbReference>
<evidence type="ECO:0000256" key="1">
    <source>
        <dbReference type="SAM" id="MobiDB-lite"/>
    </source>
</evidence>
<keyword evidence="3" id="KW-1185">Reference proteome</keyword>
<proteinExistence type="predicted"/>
<dbReference type="RefSeq" id="WP_131123414.1">
    <property type="nucleotide sequence ID" value="NZ_SIXH01000098.1"/>
</dbReference>
<gene>
    <name evidence="2" type="ORF">EYS09_13870</name>
</gene>
<accession>A0A4Q9HV91</accession>
<feature type="compositionally biased region" description="Basic and acidic residues" evidence="1">
    <location>
        <begin position="39"/>
        <end position="55"/>
    </location>
</feature>
<protein>
    <submittedName>
        <fullName evidence="2">Uncharacterized protein</fullName>
    </submittedName>
</protein>
<reference evidence="2 3" key="1">
    <citation type="submission" date="2019-02" db="EMBL/GenBank/DDBJ databases">
        <title>Draft Genome Sequence of Streptomyces sp. AM-2504, identified by 16S rRNA comparative analysis as a Streptomyces Kasugaensis strain.</title>
        <authorList>
            <person name="Napolioni V."/>
            <person name="Giuliodori A.M."/>
            <person name="Spurio R."/>
            <person name="Fabbretti A."/>
        </authorList>
    </citation>
    <scope>NUCLEOTIDE SEQUENCE [LARGE SCALE GENOMIC DNA]</scope>
    <source>
        <strain evidence="2 3">AM-2504</strain>
    </source>
</reference>
<evidence type="ECO:0000313" key="3">
    <source>
        <dbReference type="Proteomes" id="UP000292452"/>
    </source>
</evidence>
<sequence>MASRREWSALSDGYRARLERKGIDRAAYESGASLKSARGHRETPEHPRDAARRPADFTAYRVRNAKNINVLTDAGLRRIRLDKADRSKVAQHWNAAKLWAKKGQADKINAMEGVTVQNVDTGENIPLAGASMQLYQLAITGEMNVESIYVPAA</sequence>